<sequence>MSLVLDRRPQPDAAPPGSRRACDCAGPTRPTPGVPRCLGGDGVQARLEVGEPDDPLEHEAEAFSRALVAGSTVPRFLGHDPGAPLRRTCPQCAEDLVEESAEPGNDEQPLRREYLSAEPPDDGDGGRRGTDGDARPARNGSAATGLHGAVRGQLEAALGTDLGAIRVHQGKAPARAARAIGARAFTRGRDIWLGARERTDDLALMAHEVAHVVQQRGRSGGVLRRLPEDEFAGMTSADAASVAVPLATSSSAARPSLMPPGAGAAYDPCAVSARALSNAELLAHWQRVVAYLGDRRPDSQPAYDHDHLRRRLAGERRRRGGMGHSWLAEERITAVPTTLYEIRPIGPEMLAVVLADVAREEGPAFQHEGQVLTPAQFDRFLARYNVPQVDVNEFYASHDPFSQALTVRLPPPTPEPAPLWPGFSAGPESGMGPDFSFADPGARGFPGVPGRLSGASTAVILPTDLYANPTDLYIRDAFLRPLVTPGTDPANPASMRGAGVNWRGTMFEELHLGADLSTILDPSVVDLNSLQANAPTFDTLDLRTGDLESLTHSMSGVDTGGPLNPDHYLTKFMRMMSPTAEGSTLTSAADMLGPVYPEFGTDLDAAASARLLVPDEHAGAVRAAVETMVAGGNLSRADFAAGIERAVSASPSRMTDASRAIIEASLSADPISHGDGTYSSWDQVRALSPSSRAYRTIRAQLTARLRARALSGDLRGAVAGSVDAGLASAWRERASAGRLAPVVDALVHGAPVGEGAAAISNWAQIEALILSGDVDATVRIQAVFGEVAQRAGARVAPMRATLASVMALQRLNTLAVSRLQRNVLFPPEVVEYHRLVANGMATEDALSTVSGGSAARAARVSGALAALTESGRLLWHAGEGDLNGGMVATSMFNVGASIPVGYGGALVESRAALGLSQWASRGLVAGETPGLLASSGVLGGRLFVSTGVGAVAAPVISLGSMAFQETFLDADYSDIDYYATGARTAVAGGGGALAAGITGAVLGSEVPLLGNAVGFIVGFGGYLLVDSIWGDDIEHAVREGMGEFGCVDGAAD</sequence>
<dbReference type="InterPro" id="IPR025295">
    <property type="entry name" value="eCIS_core_dom"/>
</dbReference>
<dbReference type="EMBL" id="SPMY01000055">
    <property type="protein sequence ID" value="NMQ29437.1"/>
    <property type="molecule type" value="Genomic_DNA"/>
</dbReference>
<organism evidence="3 4">
    <name type="scientific">Candidatus Accumulibacter phosphatis</name>
    <dbReference type="NCBI Taxonomy" id="327160"/>
    <lineage>
        <taxon>Bacteria</taxon>
        <taxon>Pseudomonadati</taxon>
        <taxon>Pseudomonadota</taxon>
        <taxon>Betaproteobacteria</taxon>
        <taxon>Candidatus Accumulibacter</taxon>
    </lineage>
</organism>
<feature type="region of interest" description="Disordered" evidence="1">
    <location>
        <begin position="115"/>
        <end position="148"/>
    </location>
</feature>
<feature type="region of interest" description="Disordered" evidence="1">
    <location>
        <begin position="1"/>
        <end position="40"/>
    </location>
</feature>
<feature type="compositionally biased region" description="Basic and acidic residues" evidence="1">
    <location>
        <begin position="124"/>
        <end position="136"/>
    </location>
</feature>
<proteinExistence type="predicted"/>
<accession>A0ABX1U2N0</accession>
<dbReference type="Proteomes" id="UP000749010">
    <property type="component" value="Unassembled WGS sequence"/>
</dbReference>
<keyword evidence="4" id="KW-1185">Reference proteome</keyword>
<evidence type="ECO:0000313" key="3">
    <source>
        <dbReference type="EMBL" id="NMQ29437.1"/>
    </source>
</evidence>
<evidence type="ECO:0000313" key="4">
    <source>
        <dbReference type="Proteomes" id="UP000749010"/>
    </source>
</evidence>
<feature type="compositionally biased region" description="Basic and acidic residues" evidence="1">
    <location>
        <begin position="1"/>
        <end position="10"/>
    </location>
</feature>
<evidence type="ECO:0000259" key="2">
    <source>
        <dbReference type="Pfam" id="PF13699"/>
    </source>
</evidence>
<feature type="domain" description="eCIS core" evidence="2">
    <location>
        <begin position="146"/>
        <end position="217"/>
    </location>
</feature>
<comment type="caution">
    <text evidence="3">The sequence shown here is derived from an EMBL/GenBank/DDBJ whole genome shotgun (WGS) entry which is preliminary data.</text>
</comment>
<name>A0ABX1U2N0_9PROT</name>
<gene>
    <name evidence="3" type="ORF">E4Q23_17700</name>
</gene>
<protein>
    <submittedName>
        <fullName evidence="3">DUF4157 domain-containing protein</fullName>
    </submittedName>
</protein>
<reference evidence="3 4" key="1">
    <citation type="submission" date="2019-03" db="EMBL/GenBank/DDBJ databases">
        <title>Metabolic reconstructions from genomes of highly enriched 'Candidatus Accumulibacter' and 'Candidatus Competibacter' bioreactor populations.</title>
        <authorList>
            <person name="Annavajhala M.K."/>
            <person name="Welles L."/>
            <person name="Abbas B."/>
            <person name="Sorokin D."/>
            <person name="Park H."/>
            <person name="Van Loosdrecht M."/>
            <person name="Chandran K."/>
        </authorList>
    </citation>
    <scope>NUCLEOTIDE SEQUENCE [LARGE SCALE GENOMIC DNA]</scope>
    <source>
        <strain evidence="3 4">SBR_S</strain>
    </source>
</reference>
<evidence type="ECO:0000256" key="1">
    <source>
        <dbReference type="SAM" id="MobiDB-lite"/>
    </source>
</evidence>
<dbReference type="RefSeq" id="WP_169067895.1">
    <property type="nucleotide sequence ID" value="NZ_SPMY01000055.1"/>
</dbReference>
<dbReference type="Pfam" id="PF13699">
    <property type="entry name" value="eCIS_core"/>
    <property type="match status" value="1"/>
</dbReference>